<evidence type="ECO:0000313" key="2">
    <source>
        <dbReference type="Proteomes" id="UP000430692"/>
    </source>
</evidence>
<protein>
    <submittedName>
        <fullName evidence="1">Uncharacterized protein</fullName>
    </submittedName>
</protein>
<evidence type="ECO:0000313" key="1">
    <source>
        <dbReference type="EMBL" id="MXQ54121.1"/>
    </source>
</evidence>
<comment type="caution">
    <text evidence="1">The sequence shown here is derived from an EMBL/GenBank/DDBJ whole genome shotgun (WGS) entry which is preliminary data.</text>
</comment>
<reference evidence="1 2" key="1">
    <citation type="submission" date="2019-12" db="EMBL/GenBank/DDBJ databases">
        <title>Whole-genome analyses of novel actinobacteria.</title>
        <authorList>
            <person name="Sahin N."/>
            <person name="Saygin H."/>
        </authorList>
    </citation>
    <scope>NUCLEOTIDE SEQUENCE [LARGE SCALE GENOMIC DNA]</scope>
    <source>
        <strain evidence="1 2">KC615</strain>
    </source>
</reference>
<dbReference type="RefSeq" id="WP_160801480.1">
    <property type="nucleotide sequence ID" value="NZ_WUUL01000006.1"/>
</dbReference>
<name>A0A6I4VUC5_9BACL</name>
<sequence>MSAKFLDKLIIWKRDSGTFFPDMEQAGSVVENSGVKSTLKISECIKWSQIE</sequence>
<dbReference type="EMBL" id="WUUL01000006">
    <property type="protein sequence ID" value="MXQ54121.1"/>
    <property type="molecule type" value="Genomic_DNA"/>
</dbReference>
<keyword evidence="2" id="KW-1185">Reference proteome</keyword>
<proteinExistence type="predicted"/>
<dbReference type="AlphaFoldDB" id="A0A6I4VUC5"/>
<organism evidence="1 2">
    <name type="scientific">Shimazuella alba</name>
    <dbReference type="NCBI Taxonomy" id="2690964"/>
    <lineage>
        <taxon>Bacteria</taxon>
        <taxon>Bacillati</taxon>
        <taxon>Bacillota</taxon>
        <taxon>Bacilli</taxon>
        <taxon>Bacillales</taxon>
        <taxon>Thermoactinomycetaceae</taxon>
        <taxon>Shimazuella</taxon>
    </lineage>
</organism>
<accession>A0A6I4VUC5</accession>
<dbReference type="Proteomes" id="UP000430692">
    <property type="component" value="Unassembled WGS sequence"/>
</dbReference>
<gene>
    <name evidence="1" type="ORF">GSM42_10420</name>
</gene>